<dbReference type="HOGENOM" id="CLU_914822_0_0_7"/>
<feature type="signal peptide" evidence="1">
    <location>
        <begin position="1"/>
        <end position="21"/>
    </location>
</feature>
<evidence type="ECO:0000313" key="2">
    <source>
        <dbReference type="EMBL" id="ACD95734.1"/>
    </source>
</evidence>
<name>B3E2S7_TRIL1</name>
<evidence type="ECO:0000256" key="1">
    <source>
        <dbReference type="SAM" id="SignalP"/>
    </source>
</evidence>
<proteinExistence type="predicted"/>
<organism evidence="2 3">
    <name type="scientific">Trichlorobacter lovleyi (strain ATCC BAA-1151 / DSM 17278 / SZ)</name>
    <name type="common">Geobacter lovleyi</name>
    <dbReference type="NCBI Taxonomy" id="398767"/>
    <lineage>
        <taxon>Bacteria</taxon>
        <taxon>Pseudomonadati</taxon>
        <taxon>Thermodesulfobacteriota</taxon>
        <taxon>Desulfuromonadia</taxon>
        <taxon>Geobacterales</taxon>
        <taxon>Geobacteraceae</taxon>
        <taxon>Trichlorobacter</taxon>
    </lineage>
</organism>
<keyword evidence="1" id="KW-0732">Signal</keyword>
<dbReference type="AlphaFoldDB" id="B3E2S7"/>
<evidence type="ECO:0000313" key="3">
    <source>
        <dbReference type="Proteomes" id="UP000002420"/>
    </source>
</evidence>
<accession>B3E2S7</accession>
<keyword evidence="3" id="KW-1185">Reference proteome</keyword>
<dbReference type="STRING" id="398767.Glov_2018"/>
<reference evidence="2 3" key="1">
    <citation type="submission" date="2008-05" db="EMBL/GenBank/DDBJ databases">
        <title>Complete sequence of chromosome of Geobacter lovleyi SZ.</title>
        <authorList>
            <consortium name="US DOE Joint Genome Institute"/>
            <person name="Lucas S."/>
            <person name="Copeland A."/>
            <person name="Lapidus A."/>
            <person name="Glavina del Rio T."/>
            <person name="Dalin E."/>
            <person name="Tice H."/>
            <person name="Bruce D."/>
            <person name="Goodwin L."/>
            <person name="Pitluck S."/>
            <person name="Chertkov O."/>
            <person name="Meincke L."/>
            <person name="Brettin T."/>
            <person name="Detter J.C."/>
            <person name="Han C."/>
            <person name="Tapia R."/>
            <person name="Kuske C.R."/>
            <person name="Schmutz J."/>
            <person name="Larimer F."/>
            <person name="Land M."/>
            <person name="Hauser L."/>
            <person name="Kyrpides N."/>
            <person name="Mikhailova N."/>
            <person name="Sung Y."/>
            <person name="Fletcher K.E."/>
            <person name="Ritalahti K.M."/>
            <person name="Loeffler F.E."/>
            <person name="Richardson P."/>
        </authorList>
    </citation>
    <scope>NUCLEOTIDE SEQUENCE [LARGE SCALE GENOMIC DNA]</scope>
    <source>
        <strain evidence="3">ATCC BAA-1151 / DSM 17278 / SZ</strain>
    </source>
</reference>
<dbReference type="EMBL" id="CP001089">
    <property type="protein sequence ID" value="ACD95734.1"/>
    <property type="molecule type" value="Genomic_DNA"/>
</dbReference>
<feature type="chain" id="PRO_5002785994" evidence="1">
    <location>
        <begin position="22"/>
        <end position="291"/>
    </location>
</feature>
<dbReference type="KEGG" id="glo:Glov_2018"/>
<sequence>MMRTTILTLALLAALTTPVWAADAPPVALQGIPAIPQTEVSGTSHQCELPRCLTLSVLQQRKLAKFYHVMDDIKAQRALIADFERYAAWMNSNLAAYNRYIQAGSAAAAITRFLPIPYAGQAAVFSKFVAQFTQTLGTASKSLDSYLQTSQQILAQAARLDPAHPDPKSLADVHTMADANLLKAMYEANQQLKNVADLSSGAQAFLVGLNNYLATGDEYLHKVKGVFKKEAAQQEKSFLAESIGNLKTQTEQFNSRLKNFEILGGRITTAVKSLSVYDELAAETATVSVDK</sequence>
<protein>
    <submittedName>
        <fullName evidence="2">Uncharacterized protein</fullName>
    </submittedName>
</protein>
<gene>
    <name evidence="2" type="ordered locus">Glov_2018</name>
</gene>
<dbReference type="Proteomes" id="UP000002420">
    <property type="component" value="Chromosome"/>
</dbReference>